<dbReference type="Proteomes" id="UP000244892">
    <property type="component" value="Chromosome"/>
</dbReference>
<evidence type="ECO:0000259" key="2">
    <source>
        <dbReference type="Pfam" id="PF13681"/>
    </source>
</evidence>
<evidence type="ECO:0000313" key="5">
    <source>
        <dbReference type="Proteomes" id="UP000244892"/>
    </source>
</evidence>
<dbReference type="Pfam" id="PF13681">
    <property type="entry name" value="PilX"/>
    <property type="match status" value="1"/>
</dbReference>
<dbReference type="OrthoDB" id="8809580at2"/>
<dbReference type="RefSeq" id="WP_109034728.1">
    <property type="nucleotide sequence ID" value="NZ_CP029210.1"/>
</dbReference>
<dbReference type="AlphaFoldDB" id="A0A2U8FQF7"/>
<evidence type="ECO:0000256" key="1">
    <source>
        <dbReference type="SAM" id="Phobius"/>
    </source>
</evidence>
<organism evidence="4 5">
    <name type="scientific">Aquabacterium olei</name>
    <dbReference type="NCBI Taxonomy" id="1296669"/>
    <lineage>
        <taxon>Bacteria</taxon>
        <taxon>Pseudomonadati</taxon>
        <taxon>Pseudomonadota</taxon>
        <taxon>Betaproteobacteria</taxon>
        <taxon>Burkholderiales</taxon>
        <taxon>Aquabacterium</taxon>
    </lineage>
</organism>
<name>A0A2U8FQF7_9BURK</name>
<feature type="domain" description="Type 4 fimbrial biogenesis protein PilX N-terminal" evidence="3">
    <location>
        <begin position="24"/>
        <end position="74"/>
    </location>
</feature>
<dbReference type="InterPro" id="IPR025746">
    <property type="entry name" value="PilX_N_dom"/>
</dbReference>
<dbReference type="KEGG" id="aon:DEH84_03245"/>
<evidence type="ECO:0000259" key="3">
    <source>
        <dbReference type="Pfam" id="PF14341"/>
    </source>
</evidence>
<keyword evidence="1" id="KW-1133">Transmembrane helix</keyword>
<accession>A0A2U8FQF7</accession>
<reference evidence="4 5" key="1">
    <citation type="submission" date="2018-05" db="EMBL/GenBank/DDBJ databases">
        <title>complete genome sequence of Aquabacterium olei NBRC 110486.</title>
        <authorList>
            <person name="Tang B."/>
            <person name="Chang J."/>
            <person name="Zhang L."/>
            <person name="Yang H."/>
        </authorList>
    </citation>
    <scope>NUCLEOTIDE SEQUENCE [LARGE SCALE GENOMIC DNA]</scope>
    <source>
        <strain evidence="4 5">NBRC 110486</strain>
    </source>
</reference>
<evidence type="ECO:0000313" key="4">
    <source>
        <dbReference type="EMBL" id="AWI52546.1"/>
    </source>
</evidence>
<feature type="transmembrane region" description="Helical" evidence="1">
    <location>
        <begin position="25"/>
        <end position="44"/>
    </location>
</feature>
<keyword evidence="1" id="KW-0472">Membrane</keyword>
<feature type="domain" description="PilX/PilW C-terminal" evidence="2">
    <location>
        <begin position="136"/>
        <end position="228"/>
    </location>
</feature>
<keyword evidence="5" id="KW-1185">Reference proteome</keyword>
<proteinExistence type="predicted"/>
<keyword evidence="1" id="KW-0812">Transmembrane</keyword>
<protein>
    <submittedName>
        <fullName evidence="4">Pilus assembly protein PilX</fullName>
    </submittedName>
</protein>
<sequence length="232" mass="24641">MIIRHPSIQRSRGPSHLAVVRYQRGVALVVALVFIVALAGIALLSARSALMGESVSRNQLDIQVARQSAEAALRDAEKDLLLPSGSAPAGAVCPRGDDRPVLNQIARFSTACRRGQCSLSDSARLAADFSTASPTSVGEAWWPVAQGGQWNNTVATKPSRGSAGTCANFDGAVPLGTFTGTAAISGVARQPEYLIEPIRRGESFFFRITARGFGYRLGTEVVLQSYFLVPPL</sequence>
<dbReference type="InterPro" id="IPR025205">
    <property type="entry name" value="PilX/PilW_C"/>
</dbReference>
<dbReference type="EMBL" id="CP029210">
    <property type="protein sequence ID" value="AWI52546.1"/>
    <property type="molecule type" value="Genomic_DNA"/>
</dbReference>
<gene>
    <name evidence="4" type="ORF">DEH84_03245</name>
</gene>
<dbReference type="Pfam" id="PF14341">
    <property type="entry name" value="PilX_N"/>
    <property type="match status" value="1"/>
</dbReference>